<gene>
    <name evidence="6" type="ORF">GCM10009762_15880</name>
</gene>
<proteinExistence type="predicted"/>
<dbReference type="SUPFAM" id="SSF46689">
    <property type="entry name" value="Homeodomain-like"/>
    <property type="match status" value="1"/>
</dbReference>
<dbReference type="EMBL" id="BAAANV010000037">
    <property type="protein sequence ID" value="GAA1543246.1"/>
    <property type="molecule type" value="Genomic_DNA"/>
</dbReference>
<name>A0ABN2BM12_9MICO</name>
<dbReference type="InterPro" id="IPR009057">
    <property type="entry name" value="Homeodomain-like_sf"/>
</dbReference>
<dbReference type="PANTHER" id="PTHR30055:SF234">
    <property type="entry name" value="HTH-TYPE TRANSCRIPTIONAL REGULATOR BETI"/>
    <property type="match status" value="1"/>
</dbReference>
<dbReference type="InterPro" id="IPR050109">
    <property type="entry name" value="HTH-type_TetR-like_transc_reg"/>
</dbReference>
<organism evidence="6 7">
    <name type="scientific">Dermacoccus barathri</name>
    <dbReference type="NCBI Taxonomy" id="322601"/>
    <lineage>
        <taxon>Bacteria</taxon>
        <taxon>Bacillati</taxon>
        <taxon>Actinomycetota</taxon>
        <taxon>Actinomycetes</taxon>
        <taxon>Micrococcales</taxon>
        <taxon>Dermacoccaceae</taxon>
        <taxon>Dermacoccus</taxon>
    </lineage>
</organism>
<keyword evidence="3" id="KW-0804">Transcription</keyword>
<dbReference type="PROSITE" id="PS50977">
    <property type="entry name" value="HTH_TETR_2"/>
    <property type="match status" value="1"/>
</dbReference>
<feature type="DNA-binding region" description="H-T-H motif" evidence="4">
    <location>
        <begin position="45"/>
        <end position="64"/>
    </location>
</feature>
<keyword evidence="7" id="KW-1185">Reference proteome</keyword>
<dbReference type="Proteomes" id="UP001501288">
    <property type="component" value="Unassembled WGS sequence"/>
</dbReference>
<keyword evidence="1" id="KW-0805">Transcription regulation</keyword>
<dbReference type="Pfam" id="PF00440">
    <property type="entry name" value="TetR_N"/>
    <property type="match status" value="1"/>
</dbReference>
<evidence type="ECO:0000313" key="7">
    <source>
        <dbReference type="Proteomes" id="UP001501288"/>
    </source>
</evidence>
<evidence type="ECO:0000256" key="1">
    <source>
        <dbReference type="ARBA" id="ARBA00023015"/>
    </source>
</evidence>
<sequence>MLNRVSEKISTAPTKRVRLTKDERSKQLVIIGLKKLAYRPIQEVSLDEVAAEAGISRALLFHYFPTKAAYYEAVVHAAGRRVVHTVQPDADATGREALRQVITRYIARIARRREIYIALVRGNLSDFGGAEAADTWRGRVTDFVLDALADDGVSASPVTIRGWLAYVEDLALSWTSGEAEGERPGRDELVEHCEAALDALLAVNRTTPLPWGENPTA</sequence>
<comment type="caution">
    <text evidence="6">The sequence shown here is derived from an EMBL/GenBank/DDBJ whole genome shotgun (WGS) entry which is preliminary data.</text>
</comment>
<feature type="domain" description="HTH tetR-type" evidence="5">
    <location>
        <begin position="22"/>
        <end position="82"/>
    </location>
</feature>
<evidence type="ECO:0000259" key="5">
    <source>
        <dbReference type="PROSITE" id="PS50977"/>
    </source>
</evidence>
<evidence type="ECO:0000256" key="3">
    <source>
        <dbReference type="ARBA" id="ARBA00023163"/>
    </source>
</evidence>
<accession>A0ABN2BM12</accession>
<evidence type="ECO:0000313" key="6">
    <source>
        <dbReference type="EMBL" id="GAA1543246.1"/>
    </source>
</evidence>
<dbReference type="InterPro" id="IPR001647">
    <property type="entry name" value="HTH_TetR"/>
</dbReference>
<dbReference type="PANTHER" id="PTHR30055">
    <property type="entry name" value="HTH-TYPE TRANSCRIPTIONAL REGULATOR RUTR"/>
    <property type="match status" value="1"/>
</dbReference>
<protein>
    <submittedName>
        <fullName evidence="6">TetR/AcrR family transcriptional regulator</fullName>
    </submittedName>
</protein>
<keyword evidence="2 4" id="KW-0238">DNA-binding</keyword>
<evidence type="ECO:0000256" key="4">
    <source>
        <dbReference type="PROSITE-ProRule" id="PRU00335"/>
    </source>
</evidence>
<reference evidence="6 7" key="1">
    <citation type="journal article" date="2019" name="Int. J. Syst. Evol. Microbiol.">
        <title>The Global Catalogue of Microorganisms (GCM) 10K type strain sequencing project: providing services to taxonomists for standard genome sequencing and annotation.</title>
        <authorList>
            <consortium name="The Broad Institute Genomics Platform"/>
            <consortium name="The Broad Institute Genome Sequencing Center for Infectious Disease"/>
            <person name="Wu L."/>
            <person name="Ma J."/>
        </authorList>
    </citation>
    <scope>NUCLEOTIDE SEQUENCE [LARGE SCALE GENOMIC DNA]</scope>
    <source>
        <strain evidence="6 7">JCM 14588</strain>
    </source>
</reference>
<evidence type="ECO:0000256" key="2">
    <source>
        <dbReference type="ARBA" id="ARBA00023125"/>
    </source>
</evidence>
<dbReference type="Gene3D" id="1.10.357.10">
    <property type="entry name" value="Tetracycline Repressor, domain 2"/>
    <property type="match status" value="1"/>
</dbReference>